<protein>
    <recommendedName>
        <fullName evidence="1">Reverse transcriptase Ty1/copia-type domain-containing protein</fullName>
    </recommendedName>
</protein>
<dbReference type="PANTHER" id="PTHR11439">
    <property type="entry name" value="GAG-POL-RELATED RETROTRANSPOSON"/>
    <property type="match status" value="1"/>
</dbReference>
<gene>
    <name evidence="2" type="ORF">UHOR_01429</name>
</gene>
<organism evidence="2 3">
    <name type="scientific">Ustilago hordei</name>
    <name type="common">Barley covered smut fungus</name>
    <dbReference type="NCBI Taxonomy" id="120017"/>
    <lineage>
        <taxon>Eukaryota</taxon>
        <taxon>Fungi</taxon>
        <taxon>Dikarya</taxon>
        <taxon>Basidiomycota</taxon>
        <taxon>Ustilaginomycotina</taxon>
        <taxon>Ustilaginomycetes</taxon>
        <taxon>Ustilaginales</taxon>
        <taxon>Ustilaginaceae</taxon>
        <taxon>Ustilago</taxon>
    </lineage>
</organism>
<evidence type="ECO:0000313" key="2">
    <source>
        <dbReference type="EMBL" id="CCF54900.1"/>
    </source>
</evidence>
<dbReference type="HOGENOM" id="CLU_001650_21_4_1"/>
<dbReference type="InterPro" id="IPR043502">
    <property type="entry name" value="DNA/RNA_pol_sf"/>
</dbReference>
<feature type="domain" description="Reverse transcriptase Ty1/copia-type" evidence="1">
    <location>
        <begin position="408"/>
        <end position="575"/>
    </location>
</feature>
<dbReference type="InterPro" id="IPR013103">
    <property type="entry name" value="RVT_2"/>
</dbReference>
<accession>I2G6V7</accession>
<dbReference type="AlphaFoldDB" id="I2G6V7"/>
<keyword evidence="3" id="KW-1185">Reference proteome</keyword>
<reference evidence="2 3" key="1">
    <citation type="journal article" date="2012" name="Plant Cell">
        <title>Genome comparison of barley and maize smut fungi reveals targeted loss of RNA silencing components and species-specific presence of transposable elements.</title>
        <authorList>
            <person name="Laurie J.D."/>
            <person name="Ali S."/>
            <person name="Linning R."/>
            <person name="Mannhaupt G."/>
            <person name="Wong P."/>
            <person name="Gueldener U."/>
            <person name="Muensterkoetter M."/>
            <person name="Moore R."/>
            <person name="Kahmann R."/>
            <person name="Bakkeren G."/>
            <person name="Schirawski J."/>
        </authorList>
    </citation>
    <scope>NUCLEOTIDE SEQUENCE [LARGE SCALE GENOMIC DNA]</scope>
    <source>
        <strain evidence="3">Uh4875-4</strain>
    </source>
</reference>
<evidence type="ECO:0000259" key="1">
    <source>
        <dbReference type="Pfam" id="PF07727"/>
    </source>
</evidence>
<evidence type="ECO:0000313" key="3">
    <source>
        <dbReference type="Proteomes" id="UP000006174"/>
    </source>
</evidence>
<dbReference type="Proteomes" id="UP000006174">
    <property type="component" value="Unassembled WGS sequence"/>
</dbReference>
<dbReference type="eggNOG" id="KOG0017">
    <property type="taxonomic scope" value="Eukaryota"/>
</dbReference>
<name>I2G6V7_USTHO</name>
<dbReference type="PANTHER" id="PTHR11439:SF463">
    <property type="entry name" value="REVERSE TRANSCRIPTASE TY1_COPIA-TYPE DOMAIN-CONTAINING PROTEIN"/>
    <property type="match status" value="1"/>
</dbReference>
<sequence>MDVMGPLHSATKFTYMLIIHDAHSGMTWAQGLTSKGQASQEAAWWLSEVHIDIHQEPNGVILDQGVLEVCVDQGELWSTAFWNICSLTVVSKHLCPCALWGTYLGFSDTLWAIKGHKVWLLDLNQIVIAKDVCFSKFDQPEPNAPPSHAPILIGDNGLLHSYMWLPPDETNDYGGVKQDNVIQHSLPQFSCQCRPSSQPTSSDMSSYDWEWDCLMAEKEAASKTVVNIDAIAVDLEAELDATQSKRVDAMRESLDTAPLLETPHSDAIADVYNDVSTIEHEFASFTVTCSEMLATTISNHYIDHMAYAVTVMNGTALIASGQQLCSADGILLEPSSLNEAKICDNWYKWQEAMESEMRSMNKMDVFELANVPVDGKLISVCWVFKLKLNAQRQATWYKAQLVAQGLYVTQLDVSTAFLNGKIDKDIYVQILPMFETNETEGKCYKLKKALYSLKQAGCLWHTELDEQLQAFSFKCCRAEPCVYMHGTNNAMILLAIYIDNLLVIRATTSRVQAVRQQLSSVFSITDQGNISHIIGLNVRYDHEAHTLSIDQNGYIEGVLTKFRMSEAWTALTPAMETINSLGPWEADVASTEEVHYYALLVGSLLWIAQGSRPDIAFTVGCCAQFIANPSEEHLAAAKQVLRYLKGTMRVNLTAREPIGKLMLTSWVDSDWAGSCNCHKSTSGYIFAVNGLVCSWLS</sequence>
<dbReference type="EMBL" id="CAGI01000196">
    <property type="protein sequence ID" value="CCF54900.1"/>
    <property type="molecule type" value="Genomic_DNA"/>
</dbReference>
<proteinExistence type="predicted"/>
<dbReference type="Pfam" id="PF07727">
    <property type="entry name" value="RVT_2"/>
    <property type="match status" value="1"/>
</dbReference>
<dbReference type="STRING" id="1128400.I2G6V7"/>
<dbReference type="SUPFAM" id="SSF56672">
    <property type="entry name" value="DNA/RNA polymerases"/>
    <property type="match status" value="1"/>
</dbReference>
<comment type="caution">
    <text evidence="2">The sequence shown here is derived from an EMBL/GenBank/DDBJ whole genome shotgun (WGS) entry which is preliminary data.</text>
</comment>